<evidence type="ECO:0000256" key="1">
    <source>
        <dbReference type="SAM" id="MobiDB-lite"/>
    </source>
</evidence>
<feature type="compositionally biased region" description="Basic and acidic residues" evidence="1">
    <location>
        <begin position="99"/>
        <end position="114"/>
    </location>
</feature>
<accession>A0ABR2D5G9</accession>
<sequence length="309" mass="34461">MMSRWGDALFIEDENLLGTDFSIKRIKILTKHLGFIEESISLSCAGVCFEVMVREFNFAFWTYSSECGFNMSDQVDSVNKGDGEPSDSDLNSPVSQSEHLQEDMGNRHGGKLNDKEEVEEVGAVDSKVDGDALILVLVVQPPARTALNAQGFSNVVYFSEKSNQLRREEYKTIRDRIWFSFLRVLYTTIRASSELRSQGAIMLVFLPMKATCCCALGNVSAWHGAFQYRNACALDNGKYTYDRGYIRVERGESKFAKATGSFSIISTDADQGAATKLCFSWGFGSNRQRDMQLSFGGCRGFVAKVETGR</sequence>
<comment type="caution">
    <text evidence="2">The sequence shown here is derived from an EMBL/GenBank/DDBJ whole genome shotgun (WGS) entry which is preliminary data.</text>
</comment>
<name>A0ABR2D5G9_9ROSI</name>
<feature type="compositionally biased region" description="Polar residues" evidence="1">
    <location>
        <begin position="88"/>
        <end position="98"/>
    </location>
</feature>
<dbReference type="Proteomes" id="UP001472677">
    <property type="component" value="Unassembled WGS sequence"/>
</dbReference>
<reference evidence="2 3" key="1">
    <citation type="journal article" date="2024" name="G3 (Bethesda)">
        <title>Genome assembly of Hibiscus sabdariffa L. provides insights into metabolisms of medicinal natural products.</title>
        <authorList>
            <person name="Kim T."/>
        </authorList>
    </citation>
    <scope>NUCLEOTIDE SEQUENCE [LARGE SCALE GENOMIC DNA]</scope>
    <source>
        <strain evidence="2">TK-2024</strain>
        <tissue evidence="2">Old leaves</tissue>
    </source>
</reference>
<gene>
    <name evidence="2" type="ORF">V6N12_060202</name>
</gene>
<dbReference type="EMBL" id="JBBPBM010000036">
    <property type="protein sequence ID" value="KAK8529420.1"/>
    <property type="molecule type" value="Genomic_DNA"/>
</dbReference>
<feature type="region of interest" description="Disordered" evidence="1">
    <location>
        <begin position="78"/>
        <end position="114"/>
    </location>
</feature>
<keyword evidence="3" id="KW-1185">Reference proteome</keyword>
<organism evidence="2 3">
    <name type="scientific">Hibiscus sabdariffa</name>
    <name type="common">roselle</name>
    <dbReference type="NCBI Taxonomy" id="183260"/>
    <lineage>
        <taxon>Eukaryota</taxon>
        <taxon>Viridiplantae</taxon>
        <taxon>Streptophyta</taxon>
        <taxon>Embryophyta</taxon>
        <taxon>Tracheophyta</taxon>
        <taxon>Spermatophyta</taxon>
        <taxon>Magnoliopsida</taxon>
        <taxon>eudicotyledons</taxon>
        <taxon>Gunneridae</taxon>
        <taxon>Pentapetalae</taxon>
        <taxon>rosids</taxon>
        <taxon>malvids</taxon>
        <taxon>Malvales</taxon>
        <taxon>Malvaceae</taxon>
        <taxon>Malvoideae</taxon>
        <taxon>Hibiscus</taxon>
    </lineage>
</organism>
<evidence type="ECO:0000313" key="3">
    <source>
        <dbReference type="Proteomes" id="UP001472677"/>
    </source>
</evidence>
<protein>
    <submittedName>
        <fullName evidence="2">Uncharacterized protein</fullName>
    </submittedName>
</protein>
<evidence type="ECO:0000313" key="2">
    <source>
        <dbReference type="EMBL" id="KAK8529420.1"/>
    </source>
</evidence>
<proteinExistence type="predicted"/>